<gene>
    <name evidence="2" type="ORF">CEE36_09045</name>
</gene>
<evidence type="ECO:0000313" key="2">
    <source>
        <dbReference type="EMBL" id="TKJ40879.1"/>
    </source>
</evidence>
<name>A0A532V154_UNCT6</name>
<organism evidence="2 3">
    <name type="scientific">candidate division TA06 bacterium B3_TA06</name>
    <dbReference type="NCBI Taxonomy" id="2012487"/>
    <lineage>
        <taxon>Bacteria</taxon>
        <taxon>Bacteria division TA06</taxon>
    </lineage>
</organism>
<keyword evidence="1" id="KW-0472">Membrane</keyword>
<accession>A0A532V154</accession>
<dbReference type="EMBL" id="NJBO01000016">
    <property type="protein sequence ID" value="TKJ40879.1"/>
    <property type="molecule type" value="Genomic_DNA"/>
</dbReference>
<feature type="transmembrane region" description="Helical" evidence="1">
    <location>
        <begin position="31"/>
        <end position="49"/>
    </location>
</feature>
<protein>
    <submittedName>
        <fullName evidence="2">Uncharacterized protein</fullName>
    </submittedName>
</protein>
<keyword evidence="1" id="KW-0812">Transmembrane</keyword>
<dbReference type="AlphaFoldDB" id="A0A532V154"/>
<reference evidence="2 3" key="1">
    <citation type="submission" date="2017-06" db="EMBL/GenBank/DDBJ databases">
        <title>Novel microbial phyla capable of carbon fixation and sulfur reduction in deep-sea sediments.</title>
        <authorList>
            <person name="Huang J."/>
            <person name="Baker B."/>
            <person name="Wang Y."/>
        </authorList>
    </citation>
    <scope>NUCLEOTIDE SEQUENCE [LARGE SCALE GENOMIC DNA]</scope>
    <source>
        <strain evidence="2">B3_TA06</strain>
    </source>
</reference>
<keyword evidence="1" id="KW-1133">Transmembrane helix</keyword>
<evidence type="ECO:0000313" key="3">
    <source>
        <dbReference type="Proteomes" id="UP000317778"/>
    </source>
</evidence>
<comment type="caution">
    <text evidence="2">The sequence shown here is derived from an EMBL/GenBank/DDBJ whole genome shotgun (WGS) entry which is preliminary data.</text>
</comment>
<dbReference type="Proteomes" id="UP000317778">
    <property type="component" value="Unassembled WGS sequence"/>
</dbReference>
<evidence type="ECO:0000256" key="1">
    <source>
        <dbReference type="SAM" id="Phobius"/>
    </source>
</evidence>
<sequence>MSENTFTERVVEAIKRIPTGMVAGKITALKAYLVFLTIALISCNLLSPFQRVGIVKLPLFMPDLVAEIYYVDHPLSEEEIKEWSIRRAEEVLEKNGRLSAVSILVLYDRKAAEYFLRPKNFYALTEVGDVAPILFTDTVYIKRKTEGGACLVLFNDNDIRWSFMQRKEINNPEEVVQ</sequence>
<proteinExistence type="predicted"/>